<dbReference type="AlphaFoldDB" id="A0A6G7J035"/>
<dbReference type="KEGG" id="mut:GVT53_04335"/>
<feature type="domain" description="MoaF-like" evidence="1">
    <location>
        <begin position="6"/>
        <end position="101"/>
    </location>
</feature>
<gene>
    <name evidence="2" type="ORF">GVT53_04335</name>
</gene>
<protein>
    <recommendedName>
        <fullName evidence="1">MoaF-like domain-containing protein</fullName>
    </recommendedName>
</protein>
<organism evidence="2 3">
    <name type="scientific">Flagellimonas oceani</name>
    <dbReference type="NCBI Taxonomy" id="2698672"/>
    <lineage>
        <taxon>Bacteria</taxon>
        <taxon>Pseudomonadati</taxon>
        <taxon>Bacteroidota</taxon>
        <taxon>Flavobacteriia</taxon>
        <taxon>Flavobacteriales</taxon>
        <taxon>Flavobacteriaceae</taxon>
        <taxon>Flagellimonas</taxon>
    </lineage>
</organism>
<dbReference type="InterPro" id="IPR012674">
    <property type="entry name" value="Calycin"/>
</dbReference>
<evidence type="ECO:0000259" key="1">
    <source>
        <dbReference type="Pfam" id="PF22036"/>
    </source>
</evidence>
<accession>A0A6G7J035</accession>
<dbReference type="Gene3D" id="2.40.128.20">
    <property type="match status" value="1"/>
</dbReference>
<sequence>MKNNLTGNRYVMDVGVLKTELYFETDTSMVFTILEGGGLTKNGYTEKVETTIAEIRPQVYMVAWKEKSGATVTHVEDHENGIIYSNATLADGSFYTMKGTIHLLQDRNLKP</sequence>
<dbReference type="RefSeq" id="WP_166247595.1">
    <property type="nucleotide sequence ID" value="NZ_CP049616.1"/>
</dbReference>
<dbReference type="EMBL" id="CP049616">
    <property type="protein sequence ID" value="QII43934.1"/>
    <property type="molecule type" value="Genomic_DNA"/>
</dbReference>
<evidence type="ECO:0000313" key="3">
    <source>
        <dbReference type="Proteomes" id="UP000502928"/>
    </source>
</evidence>
<dbReference type="Pfam" id="PF22036">
    <property type="entry name" value="MoaF_like"/>
    <property type="match status" value="1"/>
</dbReference>
<evidence type="ECO:0000313" key="2">
    <source>
        <dbReference type="EMBL" id="QII43934.1"/>
    </source>
</evidence>
<dbReference type="InterPro" id="IPR053892">
    <property type="entry name" value="MoaF-like"/>
</dbReference>
<keyword evidence="3" id="KW-1185">Reference proteome</keyword>
<reference evidence="2 3" key="1">
    <citation type="submission" date="2020-02" db="EMBL/GenBank/DDBJ databases">
        <title>Complete genome of Muricauda sp. 501str8.</title>
        <authorList>
            <person name="Dong B."/>
            <person name="Zhu S."/>
            <person name="Yang J."/>
            <person name="Chen J."/>
        </authorList>
    </citation>
    <scope>NUCLEOTIDE SEQUENCE [LARGE SCALE GENOMIC DNA]</scope>
    <source>
        <strain evidence="2 3">501str8</strain>
    </source>
</reference>
<name>A0A6G7J035_9FLAO</name>
<dbReference type="Proteomes" id="UP000502928">
    <property type="component" value="Chromosome"/>
</dbReference>
<proteinExistence type="predicted"/>